<reference evidence="1 2" key="1">
    <citation type="submission" date="2018-06" db="EMBL/GenBank/DDBJ databases">
        <title>The draft genome sequence of Crocinitomix sp. SM1701.</title>
        <authorList>
            <person name="Zhang X."/>
        </authorList>
    </citation>
    <scope>NUCLEOTIDE SEQUENCE [LARGE SCALE GENOMIC DNA]</scope>
    <source>
        <strain evidence="1 2">SM1701</strain>
    </source>
</reference>
<keyword evidence="2" id="KW-1185">Reference proteome</keyword>
<dbReference type="AlphaFoldDB" id="A0A2W1N435"/>
<evidence type="ECO:0000313" key="1">
    <source>
        <dbReference type="EMBL" id="PZE17821.1"/>
    </source>
</evidence>
<sequence length="146" mass="16725">MKKVITSLTILCLAMAITSCKKYGCTDPIANNYDGKARSNNLLCTYEGSLMFWYDEYIRDSLDKKEGVLSLEYYVEDIQIDSLELNNPQEKEPLCGKSEIATYETKNLEGSNQRFVKYKIFDQLDQLIYSDIVEMKAGECVGVRLK</sequence>
<protein>
    <recommendedName>
        <fullName evidence="3">Lipoprotein</fullName>
    </recommendedName>
</protein>
<dbReference type="Proteomes" id="UP000249248">
    <property type="component" value="Unassembled WGS sequence"/>
</dbReference>
<proteinExistence type="predicted"/>
<dbReference type="RefSeq" id="WP_111061972.1">
    <property type="nucleotide sequence ID" value="NZ_JBHUCU010000002.1"/>
</dbReference>
<gene>
    <name evidence="1" type="ORF">DNU06_04160</name>
</gene>
<dbReference type="PROSITE" id="PS51257">
    <property type="entry name" value="PROKAR_LIPOPROTEIN"/>
    <property type="match status" value="1"/>
</dbReference>
<dbReference type="OrthoDB" id="1467629at2"/>
<evidence type="ECO:0008006" key="3">
    <source>
        <dbReference type="Google" id="ProtNLM"/>
    </source>
</evidence>
<comment type="caution">
    <text evidence="1">The sequence shown here is derived from an EMBL/GenBank/DDBJ whole genome shotgun (WGS) entry which is preliminary data.</text>
</comment>
<evidence type="ECO:0000313" key="2">
    <source>
        <dbReference type="Proteomes" id="UP000249248"/>
    </source>
</evidence>
<name>A0A2W1N435_9FLAO</name>
<dbReference type="EMBL" id="QKSB01000002">
    <property type="protein sequence ID" value="PZE17821.1"/>
    <property type="molecule type" value="Genomic_DNA"/>
</dbReference>
<accession>A0A2W1N435</accession>
<organism evidence="1 2">
    <name type="scientific">Putridiphycobacter roseus</name>
    <dbReference type="NCBI Taxonomy" id="2219161"/>
    <lineage>
        <taxon>Bacteria</taxon>
        <taxon>Pseudomonadati</taxon>
        <taxon>Bacteroidota</taxon>
        <taxon>Flavobacteriia</taxon>
        <taxon>Flavobacteriales</taxon>
        <taxon>Crocinitomicaceae</taxon>
        <taxon>Putridiphycobacter</taxon>
    </lineage>
</organism>